<feature type="region of interest" description="Disordered" evidence="1">
    <location>
        <begin position="274"/>
        <end position="372"/>
    </location>
</feature>
<dbReference type="HOGENOM" id="CLU_785285_0_0_1"/>
<keyword evidence="2" id="KW-0812">Transmembrane</keyword>
<reference evidence="4" key="1">
    <citation type="journal article" date="2011" name="Nat. Commun.">
        <title>Effector diversification within compartments of the Leptosphaeria maculans genome affected by Repeat-Induced Point mutations.</title>
        <authorList>
            <person name="Rouxel T."/>
            <person name="Grandaubert J."/>
            <person name="Hane J.K."/>
            <person name="Hoede C."/>
            <person name="van de Wouw A.P."/>
            <person name="Couloux A."/>
            <person name="Dominguez V."/>
            <person name="Anthouard V."/>
            <person name="Bally P."/>
            <person name="Bourras S."/>
            <person name="Cozijnsen A.J."/>
            <person name="Ciuffetti L.M."/>
            <person name="Degrave A."/>
            <person name="Dilmaghani A."/>
            <person name="Duret L."/>
            <person name="Fudal I."/>
            <person name="Goodwin S.B."/>
            <person name="Gout L."/>
            <person name="Glaser N."/>
            <person name="Linglin J."/>
            <person name="Kema G.H.J."/>
            <person name="Lapalu N."/>
            <person name="Lawrence C.B."/>
            <person name="May K."/>
            <person name="Meyer M."/>
            <person name="Ollivier B."/>
            <person name="Poulain J."/>
            <person name="Schoch C.L."/>
            <person name="Simon A."/>
            <person name="Spatafora J.W."/>
            <person name="Stachowiak A."/>
            <person name="Turgeon B.G."/>
            <person name="Tyler B.M."/>
            <person name="Vincent D."/>
            <person name="Weissenbach J."/>
            <person name="Amselem J."/>
            <person name="Quesneville H."/>
            <person name="Oliver R.P."/>
            <person name="Wincker P."/>
            <person name="Balesdent M.-H."/>
            <person name="Howlett B.J."/>
        </authorList>
    </citation>
    <scope>NUCLEOTIDE SEQUENCE [LARGE SCALE GENOMIC DNA]</scope>
    <source>
        <strain evidence="4">JN3 / isolate v23.1.3 / race Av1-4-5-6-7-8</strain>
    </source>
</reference>
<sequence length="372" mass="40390">MAPQHDGKKRKGRFPHPTRSSTQTYDEYDTDDDDNDNDDSPSSTVSSTFTGMPIVDSPWINTKISAEPTATDYQTRSRSSGHPLYNGPTPGLPSDWPKPSSWETSTFPPAQSDNLKSTTPPASPTMIGSYSYTPLSSGTGNDIGGPHPDQPWTQEHGNNTTLYAVASIVPAVLLAVVGIVICVCLRRRKRRREEDAKITIQEMKIHAEATVLEYVVPQVTARRASSSIPLPPTSTPSQLQPVIIGPILSSSNGAYMTGLDTSDMVSITSNNVRPVDPFADNNSLEEPPPPYRPRSVAPPSFVSTSRQSSLRSHDYPPSTSQTQLIERSPFEDPNDDVSVGSGSAQERSDDSTSTVTDMSYQHDPMINRSALS</sequence>
<dbReference type="InParanoid" id="E5A775"/>
<feature type="compositionally biased region" description="Basic residues" evidence="1">
    <location>
        <begin position="7"/>
        <end position="16"/>
    </location>
</feature>
<dbReference type="GeneID" id="13289197"/>
<proteinExistence type="predicted"/>
<feature type="compositionally biased region" description="Low complexity" evidence="1">
    <location>
        <begin position="40"/>
        <end position="50"/>
    </location>
</feature>
<evidence type="ECO:0000256" key="2">
    <source>
        <dbReference type="SAM" id="Phobius"/>
    </source>
</evidence>
<dbReference type="STRING" id="985895.E5A775"/>
<feature type="compositionally biased region" description="Acidic residues" evidence="1">
    <location>
        <begin position="26"/>
        <end position="39"/>
    </location>
</feature>
<dbReference type="EMBL" id="FP929136">
    <property type="protein sequence ID" value="CBX99470.1"/>
    <property type="molecule type" value="Genomic_DNA"/>
</dbReference>
<feature type="region of interest" description="Disordered" evidence="1">
    <location>
        <begin position="1"/>
        <end position="155"/>
    </location>
</feature>
<name>E5A775_LEPMJ</name>
<dbReference type="RefSeq" id="XP_003842949.1">
    <property type="nucleotide sequence ID" value="XM_003842901.1"/>
</dbReference>
<organism evidence="3 4">
    <name type="scientific">Leptosphaeria maculans (strain JN3 / isolate v23.1.3 / race Av1-4-5-6-7-8)</name>
    <name type="common">Blackleg fungus</name>
    <name type="synonym">Phoma lingam</name>
    <dbReference type="NCBI Taxonomy" id="985895"/>
    <lineage>
        <taxon>Eukaryota</taxon>
        <taxon>Fungi</taxon>
        <taxon>Dikarya</taxon>
        <taxon>Ascomycota</taxon>
        <taxon>Pezizomycotina</taxon>
        <taxon>Dothideomycetes</taxon>
        <taxon>Pleosporomycetidae</taxon>
        <taxon>Pleosporales</taxon>
        <taxon>Pleosporineae</taxon>
        <taxon>Leptosphaeriaceae</taxon>
        <taxon>Plenodomus</taxon>
        <taxon>Plenodomus lingam/Leptosphaeria maculans species complex</taxon>
    </lineage>
</organism>
<dbReference type="Proteomes" id="UP000002668">
    <property type="component" value="Genome"/>
</dbReference>
<keyword evidence="2" id="KW-1133">Transmembrane helix</keyword>
<feature type="compositionally biased region" description="Polar residues" evidence="1">
    <location>
        <begin position="71"/>
        <end position="80"/>
    </location>
</feature>
<dbReference type="eggNOG" id="ENOG502SW3N">
    <property type="taxonomic scope" value="Eukaryota"/>
</dbReference>
<evidence type="ECO:0000313" key="3">
    <source>
        <dbReference type="EMBL" id="CBX99470.1"/>
    </source>
</evidence>
<feature type="transmembrane region" description="Helical" evidence="2">
    <location>
        <begin position="162"/>
        <end position="185"/>
    </location>
</feature>
<evidence type="ECO:0000256" key="1">
    <source>
        <dbReference type="SAM" id="MobiDB-lite"/>
    </source>
</evidence>
<keyword evidence="4" id="KW-1185">Reference proteome</keyword>
<dbReference type="OrthoDB" id="3935400at2759"/>
<dbReference type="VEuPathDB" id="FungiDB:LEMA_P087090.1"/>
<feature type="compositionally biased region" description="Polar residues" evidence="1">
    <location>
        <begin position="101"/>
        <end position="140"/>
    </location>
</feature>
<evidence type="ECO:0000313" key="4">
    <source>
        <dbReference type="Proteomes" id="UP000002668"/>
    </source>
</evidence>
<accession>E5A775</accession>
<keyword evidence="2" id="KW-0472">Membrane</keyword>
<protein>
    <submittedName>
        <fullName evidence="3">Uncharacterized protein</fullName>
    </submittedName>
</protein>
<dbReference type="AlphaFoldDB" id="E5A775"/>
<gene>
    <name evidence="3" type="ORF">LEMA_P087090.1</name>
</gene>
<feature type="compositionally biased region" description="Polar residues" evidence="1">
    <location>
        <begin position="301"/>
        <end position="310"/>
    </location>
</feature>